<dbReference type="EMBL" id="CAICTM010000389">
    <property type="protein sequence ID" value="CAB9509463.1"/>
    <property type="molecule type" value="Genomic_DNA"/>
</dbReference>
<evidence type="ECO:0000256" key="1">
    <source>
        <dbReference type="SAM" id="MobiDB-lite"/>
    </source>
</evidence>
<dbReference type="AlphaFoldDB" id="A0A9N8DUY6"/>
<sequence length="250" mass="28170">MISPTTTILDLNNEAVSYLCQGNHDATTTKLRAAIKSLERCFQQEKTVPSRPVTSEEPPKKKRRRMAMPKKGDYVPIRSITVTASDLPSAASSLNDETSLLMVYDRAFDFPALDSDDCMDFTSQQSKTRVASILLYNLGLSYHREGVRNGKSADLTMALKFYREAYMVLKSAWAKSDFKEVFVLLLALLNNMACIHAYMSDGKETHQCINWMNRAIASKQRAILSKEDYTFFSLNLSVFRGHQLRLASAA</sequence>
<gene>
    <name evidence="2" type="ORF">SEMRO_390_G132990.1</name>
</gene>
<organism evidence="2 3">
    <name type="scientific">Seminavis robusta</name>
    <dbReference type="NCBI Taxonomy" id="568900"/>
    <lineage>
        <taxon>Eukaryota</taxon>
        <taxon>Sar</taxon>
        <taxon>Stramenopiles</taxon>
        <taxon>Ochrophyta</taxon>
        <taxon>Bacillariophyta</taxon>
        <taxon>Bacillariophyceae</taxon>
        <taxon>Bacillariophycidae</taxon>
        <taxon>Naviculales</taxon>
        <taxon>Naviculaceae</taxon>
        <taxon>Seminavis</taxon>
    </lineage>
</organism>
<keyword evidence="3" id="KW-1185">Reference proteome</keyword>
<evidence type="ECO:0000313" key="2">
    <source>
        <dbReference type="EMBL" id="CAB9509463.1"/>
    </source>
</evidence>
<comment type="caution">
    <text evidence="2">The sequence shown here is derived from an EMBL/GenBank/DDBJ whole genome shotgun (WGS) entry which is preliminary data.</text>
</comment>
<accession>A0A9N8DUY6</accession>
<protein>
    <submittedName>
        <fullName evidence="2">Uncharacterized protein</fullName>
    </submittedName>
</protein>
<dbReference type="Proteomes" id="UP001153069">
    <property type="component" value="Unassembled WGS sequence"/>
</dbReference>
<feature type="region of interest" description="Disordered" evidence="1">
    <location>
        <begin position="46"/>
        <end position="68"/>
    </location>
</feature>
<reference evidence="2" key="1">
    <citation type="submission" date="2020-06" db="EMBL/GenBank/DDBJ databases">
        <authorList>
            <consortium name="Plant Systems Biology data submission"/>
        </authorList>
    </citation>
    <scope>NUCLEOTIDE SEQUENCE</scope>
    <source>
        <strain evidence="2">D6</strain>
    </source>
</reference>
<name>A0A9N8DUY6_9STRA</name>
<proteinExistence type="predicted"/>
<evidence type="ECO:0000313" key="3">
    <source>
        <dbReference type="Proteomes" id="UP001153069"/>
    </source>
</evidence>